<dbReference type="CDD" id="cd00067">
    <property type="entry name" value="GAL4"/>
    <property type="match status" value="1"/>
</dbReference>
<dbReference type="VEuPathDB" id="FungiDB:BO78DRAFT_426933"/>
<dbReference type="EMBL" id="KZ826324">
    <property type="protein sequence ID" value="PYI09938.1"/>
    <property type="molecule type" value="Genomic_DNA"/>
</dbReference>
<dbReference type="OrthoDB" id="1600564at2759"/>
<dbReference type="PANTHER" id="PTHR31845">
    <property type="entry name" value="FINGER DOMAIN PROTEIN, PUTATIVE-RELATED"/>
    <property type="match status" value="1"/>
</dbReference>
<sequence>MDQPSPQYDLAPAPYGRACMNCSQSKCKCILPKGGGRCQRCQRLNKECRPSAFHRRPNVRKSSKSGRLERKLDDLVTLLRAQSSAGLPGDYVELVEDLRREPEAQQALPQIRVERTVSSVERGIDCGFLAASAPRPAPDFRSEVHARGQTSPEPTPSQAEECLSVFVTHKLPYLPLVYLPPGTTAQRLRRERPFLWLCIMAVASKSPSQRHALCDKIRDTVAQRMVHDYAGRDVDFLLGLLVFMAWSNQQIFKKLNLTVYNQFAKSVVFDLMLNKPPEGDGASLMCLLQTQPDENPSPPPVRTMEERRAVLGCFLLTSIISLFLQKCDTLRWTPHMDDCLQHLSEHPECLNDEVLAQQVRFQLVNEKINTGDWHTGLTSTHEPLKAPMTLYLHAINSQFKRAQSKLAPHSQRYRILHLHHNNTILTLNETSLLKPPTPTPHALNFQQLESLHTCLEAVNSWMGIFLAIPPAEYASFPFPVFAQLARNLAALYKLSTLEDPAWDRGHVRRIMDIMTVMDRLIGNLGQAAALAKLESGEEGEDVFFYSIGKYESVRMSWGLRFDGGGSTGGGGRDGAGMGMEQAVQQHQHQDMPGHDLGMAMGFDDCLSEFLNSMMQ</sequence>
<dbReference type="SUPFAM" id="SSF57701">
    <property type="entry name" value="Zn2/Cys6 DNA-binding domain"/>
    <property type="match status" value="1"/>
</dbReference>
<dbReference type="PANTHER" id="PTHR31845:SF32">
    <property type="entry name" value="MISCELLANEOUS ZN(II)2CYS6 TRANSCRIPTION FACTOR (EUROFUNG)-RELATED"/>
    <property type="match status" value="1"/>
</dbReference>
<organism evidence="8 9">
    <name type="scientific">Aspergillus sclerotiicarbonarius (strain CBS 121057 / IBT 28362)</name>
    <dbReference type="NCBI Taxonomy" id="1448318"/>
    <lineage>
        <taxon>Eukaryota</taxon>
        <taxon>Fungi</taxon>
        <taxon>Dikarya</taxon>
        <taxon>Ascomycota</taxon>
        <taxon>Pezizomycotina</taxon>
        <taxon>Eurotiomycetes</taxon>
        <taxon>Eurotiomycetidae</taxon>
        <taxon>Eurotiales</taxon>
        <taxon>Aspergillaceae</taxon>
        <taxon>Aspergillus</taxon>
        <taxon>Aspergillus subgen. Circumdati</taxon>
    </lineage>
</organism>
<dbReference type="PROSITE" id="PS00463">
    <property type="entry name" value="ZN2_CY6_FUNGAL_1"/>
    <property type="match status" value="1"/>
</dbReference>
<dbReference type="InterPro" id="IPR001138">
    <property type="entry name" value="Zn2Cys6_DnaBD"/>
</dbReference>
<dbReference type="Proteomes" id="UP000248423">
    <property type="component" value="Unassembled WGS sequence"/>
</dbReference>
<evidence type="ECO:0000256" key="4">
    <source>
        <dbReference type="ARBA" id="ARBA00023125"/>
    </source>
</evidence>
<comment type="subcellular location">
    <subcellularLocation>
        <location evidence="1">Nucleus</location>
    </subcellularLocation>
</comment>
<keyword evidence="4" id="KW-0238">DNA-binding</keyword>
<keyword evidence="6" id="KW-0539">Nucleus</keyword>
<evidence type="ECO:0000313" key="8">
    <source>
        <dbReference type="EMBL" id="PYI09938.1"/>
    </source>
</evidence>
<evidence type="ECO:0000313" key="9">
    <source>
        <dbReference type="Proteomes" id="UP000248423"/>
    </source>
</evidence>
<reference evidence="8 9" key="1">
    <citation type="submission" date="2018-02" db="EMBL/GenBank/DDBJ databases">
        <title>The genomes of Aspergillus section Nigri reveals drivers in fungal speciation.</title>
        <authorList>
            <consortium name="DOE Joint Genome Institute"/>
            <person name="Vesth T.C."/>
            <person name="Nybo J."/>
            <person name="Theobald S."/>
            <person name="Brandl J."/>
            <person name="Frisvad J.C."/>
            <person name="Nielsen K.F."/>
            <person name="Lyhne E.K."/>
            <person name="Kogle M.E."/>
            <person name="Kuo A."/>
            <person name="Riley R."/>
            <person name="Clum A."/>
            <person name="Nolan M."/>
            <person name="Lipzen A."/>
            <person name="Salamov A."/>
            <person name="Henrissat B."/>
            <person name="Wiebenga A."/>
            <person name="De vries R.P."/>
            <person name="Grigoriev I.V."/>
            <person name="Mortensen U.H."/>
            <person name="Andersen M.R."/>
            <person name="Baker S.E."/>
        </authorList>
    </citation>
    <scope>NUCLEOTIDE SEQUENCE [LARGE SCALE GENOMIC DNA]</scope>
    <source>
        <strain evidence="8 9">CBS 121057</strain>
    </source>
</reference>
<dbReference type="GO" id="GO:0000981">
    <property type="term" value="F:DNA-binding transcription factor activity, RNA polymerase II-specific"/>
    <property type="evidence" value="ECO:0007669"/>
    <property type="project" value="InterPro"/>
</dbReference>
<proteinExistence type="predicted"/>
<dbReference type="InterPro" id="IPR051089">
    <property type="entry name" value="prtT"/>
</dbReference>
<evidence type="ECO:0000256" key="6">
    <source>
        <dbReference type="ARBA" id="ARBA00023242"/>
    </source>
</evidence>
<dbReference type="GO" id="GO:0005634">
    <property type="term" value="C:nucleus"/>
    <property type="evidence" value="ECO:0007669"/>
    <property type="project" value="UniProtKB-SubCell"/>
</dbReference>
<name>A0A319ESF8_ASPSB</name>
<protein>
    <recommendedName>
        <fullName evidence="7">Zn(2)-C6 fungal-type domain-containing protein</fullName>
    </recommendedName>
</protein>
<dbReference type="AlphaFoldDB" id="A0A319ESF8"/>
<evidence type="ECO:0000256" key="5">
    <source>
        <dbReference type="ARBA" id="ARBA00023163"/>
    </source>
</evidence>
<evidence type="ECO:0000256" key="3">
    <source>
        <dbReference type="ARBA" id="ARBA00023015"/>
    </source>
</evidence>
<dbReference type="Gene3D" id="4.10.240.10">
    <property type="entry name" value="Zn(2)-C6 fungal-type DNA-binding domain"/>
    <property type="match status" value="1"/>
</dbReference>
<dbReference type="InterPro" id="IPR036864">
    <property type="entry name" value="Zn2-C6_fun-type_DNA-bd_sf"/>
</dbReference>
<dbReference type="GO" id="GO:0009893">
    <property type="term" value="P:positive regulation of metabolic process"/>
    <property type="evidence" value="ECO:0007669"/>
    <property type="project" value="UniProtKB-ARBA"/>
</dbReference>
<keyword evidence="3" id="KW-0805">Transcription regulation</keyword>
<keyword evidence="5" id="KW-0804">Transcription</keyword>
<evidence type="ECO:0000256" key="2">
    <source>
        <dbReference type="ARBA" id="ARBA00022833"/>
    </source>
</evidence>
<dbReference type="STRING" id="1448318.A0A319ESF8"/>
<keyword evidence="9" id="KW-1185">Reference proteome</keyword>
<feature type="domain" description="Zn(2)-C6 fungal-type" evidence="7">
    <location>
        <begin position="18"/>
        <end position="48"/>
    </location>
</feature>
<keyword evidence="2" id="KW-0862">Zinc</keyword>
<accession>A0A319ESF8</accession>
<gene>
    <name evidence="8" type="ORF">BO78DRAFT_426933</name>
</gene>
<dbReference type="GO" id="GO:0000976">
    <property type="term" value="F:transcription cis-regulatory region binding"/>
    <property type="evidence" value="ECO:0007669"/>
    <property type="project" value="TreeGrafter"/>
</dbReference>
<dbReference type="GO" id="GO:0008270">
    <property type="term" value="F:zinc ion binding"/>
    <property type="evidence" value="ECO:0007669"/>
    <property type="project" value="InterPro"/>
</dbReference>
<evidence type="ECO:0000256" key="1">
    <source>
        <dbReference type="ARBA" id="ARBA00004123"/>
    </source>
</evidence>
<evidence type="ECO:0000259" key="7">
    <source>
        <dbReference type="PROSITE" id="PS00463"/>
    </source>
</evidence>